<dbReference type="PANTHER" id="PTHR43690">
    <property type="entry name" value="NARDILYSIN"/>
    <property type="match status" value="1"/>
</dbReference>
<dbReference type="SUPFAM" id="SSF63411">
    <property type="entry name" value="LuxS/MPP-like metallohydrolase"/>
    <property type="match status" value="4"/>
</dbReference>
<evidence type="ECO:0000256" key="5">
    <source>
        <dbReference type="ARBA" id="ARBA00022801"/>
    </source>
</evidence>
<evidence type="ECO:0000256" key="8">
    <source>
        <dbReference type="RuleBase" id="RU004447"/>
    </source>
</evidence>
<protein>
    <submittedName>
        <fullName evidence="11">Putative zinc protease</fullName>
    </submittedName>
</protein>
<comment type="similarity">
    <text evidence="2 8">Belongs to the peptidase M16 family.</text>
</comment>
<organism evidence="11 12">
    <name type="scientific">Campylobacter geochelonis</name>
    <dbReference type="NCBI Taxonomy" id="1780362"/>
    <lineage>
        <taxon>Bacteria</taxon>
        <taxon>Pseudomonadati</taxon>
        <taxon>Campylobacterota</taxon>
        <taxon>Epsilonproteobacteria</taxon>
        <taxon>Campylobacterales</taxon>
        <taxon>Campylobacteraceae</taxon>
        <taxon>Campylobacter</taxon>
    </lineage>
</organism>
<dbReference type="PROSITE" id="PS00143">
    <property type="entry name" value="INSULINASE"/>
    <property type="match status" value="1"/>
</dbReference>
<comment type="cofactor">
    <cofactor evidence="1">
        <name>Zn(2+)</name>
        <dbReference type="ChEBI" id="CHEBI:29105"/>
    </cofactor>
</comment>
<dbReference type="Proteomes" id="UP000069632">
    <property type="component" value="Unassembled WGS sequence"/>
</dbReference>
<keyword evidence="4" id="KW-0479">Metal-binding</keyword>
<dbReference type="GO" id="GO:0046872">
    <property type="term" value="F:metal ion binding"/>
    <property type="evidence" value="ECO:0007669"/>
    <property type="project" value="UniProtKB-KW"/>
</dbReference>
<feature type="domain" description="Peptidase M16 C-terminal" evidence="10">
    <location>
        <begin position="663"/>
        <end position="840"/>
    </location>
</feature>
<name>A0A128EDC6_9BACT</name>
<dbReference type="GO" id="GO:0006508">
    <property type="term" value="P:proteolysis"/>
    <property type="evidence" value="ECO:0007669"/>
    <property type="project" value="UniProtKB-KW"/>
</dbReference>
<dbReference type="PANTHER" id="PTHR43690:SF17">
    <property type="entry name" value="PROTEIN YHJJ"/>
    <property type="match status" value="1"/>
</dbReference>
<evidence type="ECO:0000256" key="3">
    <source>
        <dbReference type="ARBA" id="ARBA00022670"/>
    </source>
</evidence>
<evidence type="ECO:0000256" key="1">
    <source>
        <dbReference type="ARBA" id="ARBA00001947"/>
    </source>
</evidence>
<accession>A0A128EDC6</accession>
<dbReference type="AlphaFoldDB" id="A0A128EDC6"/>
<dbReference type="InterPro" id="IPR050626">
    <property type="entry name" value="Peptidase_M16"/>
</dbReference>
<dbReference type="GO" id="GO:0004222">
    <property type="term" value="F:metalloendopeptidase activity"/>
    <property type="evidence" value="ECO:0007669"/>
    <property type="project" value="InterPro"/>
</dbReference>
<dbReference type="Pfam" id="PF00675">
    <property type="entry name" value="Peptidase_M16"/>
    <property type="match status" value="1"/>
</dbReference>
<dbReference type="Gene3D" id="3.30.830.10">
    <property type="entry name" value="Metalloenzyme, LuxS/M16 peptidase-like"/>
    <property type="match status" value="4"/>
</dbReference>
<dbReference type="InterPro" id="IPR011765">
    <property type="entry name" value="Pept_M16_N"/>
</dbReference>
<dbReference type="Pfam" id="PF05193">
    <property type="entry name" value="Peptidase_M16_C"/>
    <property type="match status" value="2"/>
</dbReference>
<keyword evidence="5" id="KW-0378">Hydrolase</keyword>
<feature type="domain" description="Peptidase M16 N-terminal" evidence="9">
    <location>
        <begin position="36"/>
        <end position="154"/>
    </location>
</feature>
<evidence type="ECO:0000313" key="12">
    <source>
        <dbReference type="Proteomes" id="UP000069632"/>
    </source>
</evidence>
<keyword evidence="6" id="KW-0862">Zinc</keyword>
<dbReference type="EMBL" id="FIZP01000002">
    <property type="protein sequence ID" value="CZE46964.1"/>
    <property type="molecule type" value="Genomic_DNA"/>
</dbReference>
<evidence type="ECO:0000256" key="4">
    <source>
        <dbReference type="ARBA" id="ARBA00022723"/>
    </source>
</evidence>
<dbReference type="InterPro" id="IPR001431">
    <property type="entry name" value="Pept_M16_Zn_BS"/>
</dbReference>
<evidence type="ECO:0000256" key="7">
    <source>
        <dbReference type="ARBA" id="ARBA00023049"/>
    </source>
</evidence>
<evidence type="ECO:0000256" key="2">
    <source>
        <dbReference type="ARBA" id="ARBA00007261"/>
    </source>
</evidence>
<evidence type="ECO:0000259" key="9">
    <source>
        <dbReference type="Pfam" id="PF00675"/>
    </source>
</evidence>
<reference evidence="11 12" key="1">
    <citation type="submission" date="2016-02" db="EMBL/GenBank/DDBJ databases">
        <authorList>
            <consortium name="Pathogen Informatics"/>
        </authorList>
    </citation>
    <scope>NUCLEOTIDE SEQUENCE [LARGE SCALE GENOMIC DNA]</scope>
    <source>
        <strain evidence="11 12">RC20</strain>
    </source>
</reference>
<keyword evidence="12" id="KW-1185">Reference proteome</keyword>
<dbReference type="InterPro" id="IPR007863">
    <property type="entry name" value="Peptidase_M16_C"/>
</dbReference>
<dbReference type="RefSeq" id="WP_075540065.1">
    <property type="nucleotide sequence ID" value="NZ_CP053844.1"/>
</dbReference>
<keyword evidence="7" id="KW-0482">Metalloprotease</keyword>
<proteinExistence type="inferred from homology"/>
<dbReference type="InterPro" id="IPR011249">
    <property type="entry name" value="Metalloenz_LuxS/M16"/>
</dbReference>
<evidence type="ECO:0000256" key="6">
    <source>
        <dbReference type="ARBA" id="ARBA00022833"/>
    </source>
</evidence>
<dbReference type="OrthoDB" id="9811314at2"/>
<gene>
    <name evidence="11" type="ORF">ERS672216_00644</name>
</gene>
<keyword evidence="3 11" id="KW-0645">Protease</keyword>
<evidence type="ECO:0000313" key="11">
    <source>
        <dbReference type="EMBL" id="CZE46964.1"/>
    </source>
</evidence>
<sequence length="909" mass="104237">MKKILLIIFFSVFCFGLENDKNLISGELDNGLKYYLYQNQTPKNSINLILNIKAGSTDENENERGIAHFVEHMAFNGTDDFDKNELIKELESLGVKFGADLNAATSFDRTYYTLTIKNDDKTIKKALKVISNLGFKVKFNKDDLEAEKGVIVSEEKSRKNALTRISDQSLPYYFKDSIYAKRLPIGDMDVVRGATPKLMRGFYIRYYQPKNAYLAVVGDFNESKMQALIKESLSDIKGAKPAKKIEKNIGFFNKLVVFNPNDKEITNSHIKVFFEANASVKNSYKEFENDYKDSFISELFGLMNDSRRAKNESLLSTNFFAMNLYNKKELNGFYTNVINDDFNASLKDAFSLIKQVSEFGFDKGDFESVKSSLLSQNKTNYDRSKSRDNHVIMWQILSFLNSQTTFLSPQDSYEMGKKIISSITLEELNSYFKKIVSSKGVLVEIVSKEPVSINKDDILKIQKNATAKKSEEKKLPTSLLSTNLKVKKPINSSVDKKNLVYFYEFENGAKVIFKQIDTKKDNIVFNAVKKGGFSNIDDLKMANFAINLSNGSGIGKFNDYEVSKITAAQMFNYSKFINKTSLGYSGSSSIKDLENLLKALYVDFSSPKIDSTYFSVYQKLAIDALKTNEQNPEYKFAKEFNDFFYKNSQKMKFADENDIKNMNLKKQRAFLNDNYKNAGEYYFIFVGDMKSDDFIKIAQKYIGNLKGEKKIGEILDDGVKSIDGKHKFKRNYLQEDVSKTTIYIKTDKLKFSPKNAISLDLATEVLNTLMREKIREKDGMVYGIYADSKIEKEPFKESFTQISFTSDVENVDKIVKNVKQLIGCLKSDFKDEKELESIKKIKQVQLEKSYQNPNFWLNMLTTSAIYNEHIFSYDEYINLINSVTLKDIKDIVNLAFDLDNFIISTLEKK</sequence>
<feature type="domain" description="Peptidase M16 C-terminal" evidence="10">
    <location>
        <begin position="195"/>
        <end position="373"/>
    </location>
</feature>
<evidence type="ECO:0000259" key="10">
    <source>
        <dbReference type="Pfam" id="PF05193"/>
    </source>
</evidence>